<dbReference type="SUPFAM" id="SSF49899">
    <property type="entry name" value="Concanavalin A-like lectins/glucanases"/>
    <property type="match status" value="2"/>
</dbReference>
<dbReference type="InterPro" id="IPR001079">
    <property type="entry name" value="Galectin_CRD"/>
</dbReference>
<proteinExistence type="predicted"/>
<dbReference type="SMART" id="SM00276">
    <property type="entry name" value="GLECT"/>
    <property type="match status" value="2"/>
</dbReference>
<dbReference type="AlphaFoldDB" id="A0A1B6LVV1"/>
<gene>
    <name evidence="4" type="ORF">g.8180</name>
</gene>
<organism evidence="4">
    <name type="scientific">Graphocephala atropunctata</name>
    <dbReference type="NCBI Taxonomy" id="36148"/>
    <lineage>
        <taxon>Eukaryota</taxon>
        <taxon>Metazoa</taxon>
        <taxon>Ecdysozoa</taxon>
        <taxon>Arthropoda</taxon>
        <taxon>Hexapoda</taxon>
        <taxon>Insecta</taxon>
        <taxon>Pterygota</taxon>
        <taxon>Neoptera</taxon>
        <taxon>Paraneoptera</taxon>
        <taxon>Hemiptera</taxon>
        <taxon>Auchenorrhyncha</taxon>
        <taxon>Membracoidea</taxon>
        <taxon>Cicadellidae</taxon>
        <taxon>Cicadellinae</taxon>
        <taxon>Cicadellini</taxon>
        <taxon>Graphocephala</taxon>
    </lineage>
</organism>
<evidence type="ECO:0000256" key="2">
    <source>
        <dbReference type="RuleBase" id="RU102079"/>
    </source>
</evidence>
<protein>
    <recommendedName>
        <fullName evidence="2">Galectin</fullName>
    </recommendedName>
</protein>
<evidence type="ECO:0000259" key="3">
    <source>
        <dbReference type="PROSITE" id="PS51304"/>
    </source>
</evidence>
<dbReference type="InterPro" id="IPR044156">
    <property type="entry name" value="Galectin-like"/>
</dbReference>
<dbReference type="PROSITE" id="PS51304">
    <property type="entry name" value="GALECTIN"/>
    <property type="match status" value="2"/>
</dbReference>
<dbReference type="Pfam" id="PF00337">
    <property type="entry name" value="Gal-bind_lectin"/>
    <property type="match status" value="2"/>
</dbReference>
<evidence type="ECO:0000256" key="1">
    <source>
        <dbReference type="ARBA" id="ARBA00022734"/>
    </source>
</evidence>
<reference evidence="4" key="1">
    <citation type="submission" date="2015-11" db="EMBL/GenBank/DDBJ databases">
        <title>De novo transcriptome assembly of four potential Pierce s Disease insect vectors from Arizona vineyards.</title>
        <authorList>
            <person name="Tassone E.E."/>
        </authorList>
    </citation>
    <scope>NUCLEOTIDE SEQUENCE</scope>
</reference>
<dbReference type="PANTHER" id="PTHR11346">
    <property type="entry name" value="GALECTIN"/>
    <property type="match status" value="1"/>
</dbReference>
<feature type="domain" description="Galectin" evidence="3">
    <location>
        <begin position="261"/>
        <end position="397"/>
    </location>
</feature>
<feature type="domain" description="Galectin" evidence="3">
    <location>
        <begin position="92"/>
        <end position="224"/>
    </location>
</feature>
<dbReference type="EMBL" id="GEBQ01012178">
    <property type="protein sequence ID" value="JAT27799.1"/>
    <property type="molecule type" value="Transcribed_RNA"/>
</dbReference>
<dbReference type="SMART" id="SM00908">
    <property type="entry name" value="Gal-bind_lectin"/>
    <property type="match status" value="2"/>
</dbReference>
<dbReference type="GO" id="GO:0030246">
    <property type="term" value="F:carbohydrate binding"/>
    <property type="evidence" value="ECO:0007669"/>
    <property type="project" value="UniProtKB-UniRule"/>
</dbReference>
<dbReference type="CDD" id="cd00070">
    <property type="entry name" value="GLECT"/>
    <property type="match status" value="2"/>
</dbReference>
<sequence length="398" mass="45440">MPIHILNIMCCCCSKSLKNKIDKLRLRKKRLKEHKYCGCIEGESSRRRAKMRSCGDRRTSEEEDEVCEALEYNFSNVEVKEGFSVSEPINPFSHQLTCALRPQSDLVVEGIVREKAKSFTVNLVIGRNECPNIAFHFNPRLDQCYVARNTLLGGQWGDEEGCGVFGFPFARGKRFLIEIYLTHSQFLVAVDGVHYCSYAYRTPIENITGIDVSGAVDLTSVYLRTSLVFPSALPPDFPPSPHFIPLNSEGTTEHELQVTPIYGIFQKKLTLNSEIEIIGRIKYLPTSFFVNLQEGKNIYPHPEIPLHISSRFSQTKNFVVLANAWHDKGWGKEEFPNKESPFIPGSEFTLRIVCESEQFIAEVNNQLLLEFNHRVPYTNIDTILIYGDVFVYNIRLNL</sequence>
<dbReference type="Gene3D" id="2.60.120.200">
    <property type="match status" value="2"/>
</dbReference>
<accession>A0A1B6LVV1</accession>
<dbReference type="InterPro" id="IPR013320">
    <property type="entry name" value="ConA-like_dom_sf"/>
</dbReference>
<evidence type="ECO:0000313" key="4">
    <source>
        <dbReference type="EMBL" id="JAT27799.1"/>
    </source>
</evidence>
<dbReference type="GO" id="GO:0016936">
    <property type="term" value="F:galactoside binding"/>
    <property type="evidence" value="ECO:0007669"/>
    <property type="project" value="TreeGrafter"/>
</dbReference>
<name>A0A1B6LVV1_9HEMI</name>
<keyword evidence="1 2" id="KW-0430">Lectin</keyword>
<dbReference type="PANTHER" id="PTHR11346:SF176">
    <property type="entry name" value="32 KDA BETA-GALACTOSIDE-BINDING LECTIN LEC-3"/>
    <property type="match status" value="1"/>
</dbReference>